<protein>
    <submittedName>
        <fullName evidence="1">Uncharacterized protein</fullName>
    </submittedName>
</protein>
<reference evidence="1" key="1">
    <citation type="journal article" date="2021" name="Nat. Commun.">
        <title>Genetic determinants of endophytism in the Arabidopsis root mycobiome.</title>
        <authorList>
            <person name="Mesny F."/>
            <person name="Miyauchi S."/>
            <person name="Thiergart T."/>
            <person name="Pickel B."/>
            <person name="Atanasova L."/>
            <person name="Karlsson M."/>
            <person name="Huettel B."/>
            <person name="Barry K.W."/>
            <person name="Haridas S."/>
            <person name="Chen C."/>
            <person name="Bauer D."/>
            <person name="Andreopoulos W."/>
            <person name="Pangilinan J."/>
            <person name="LaButti K."/>
            <person name="Riley R."/>
            <person name="Lipzen A."/>
            <person name="Clum A."/>
            <person name="Drula E."/>
            <person name="Henrissat B."/>
            <person name="Kohler A."/>
            <person name="Grigoriev I.V."/>
            <person name="Martin F.M."/>
            <person name="Hacquard S."/>
        </authorList>
    </citation>
    <scope>NUCLEOTIDE SEQUENCE</scope>
    <source>
        <strain evidence="1">MPI-CAGE-AT-0147</strain>
    </source>
</reference>
<dbReference type="AlphaFoldDB" id="A0A9P9FSQ3"/>
<organism evidence="1 2">
    <name type="scientific">Dactylonectria macrodidyma</name>
    <dbReference type="NCBI Taxonomy" id="307937"/>
    <lineage>
        <taxon>Eukaryota</taxon>
        <taxon>Fungi</taxon>
        <taxon>Dikarya</taxon>
        <taxon>Ascomycota</taxon>
        <taxon>Pezizomycotina</taxon>
        <taxon>Sordariomycetes</taxon>
        <taxon>Hypocreomycetidae</taxon>
        <taxon>Hypocreales</taxon>
        <taxon>Nectriaceae</taxon>
        <taxon>Dactylonectria</taxon>
    </lineage>
</organism>
<name>A0A9P9FSQ3_9HYPO</name>
<keyword evidence="2" id="KW-1185">Reference proteome</keyword>
<evidence type="ECO:0000313" key="2">
    <source>
        <dbReference type="Proteomes" id="UP000738349"/>
    </source>
</evidence>
<gene>
    <name evidence="1" type="ORF">EDB81DRAFT_874587</name>
</gene>
<dbReference type="Proteomes" id="UP000738349">
    <property type="component" value="Unassembled WGS sequence"/>
</dbReference>
<accession>A0A9P9FSQ3</accession>
<dbReference type="OrthoDB" id="5083758at2759"/>
<sequence length="204" mass="22662">MSDSFCPALKVFIGDEWMTVEDASQTAPDVLREVLTDAFAFVSLTPHTVPRIQLGSRFRLSLQAERKQTPYRLQKIAEECQLGTVEKSSPEMKFFESGGIHALTALAAAGTDDKNVGLLLSKLPDAELRPVLRLVKSLKPHGDFQFMAEKRQVPADGPPLGTPTENWPEENYRIDLDTLLDGDNDLTGYYPIDLDNINLFAPTL</sequence>
<comment type="caution">
    <text evidence="1">The sequence shown here is derived from an EMBL/GenBank/DDBJ whole genome shotgun (WGS) entry which is preliminary data.</text>
</comment>
<evidence type="ECO:0000313" key="1">
    <source>
        <dbReference type="EMBL" id="KAH7175755.1"/>
    </source>
</evidence>
<proteinExistence type="predicted"/>
<dbReference type="EMBL" id="JAGMUV010000001">
    <property type="protein sequence ID" value="KAH7175755.1"/>
    <property type="molecule type" value="Genomic_DNA"/>
</dbReference>